<dbReference type="RefSeq" id="WP_140509956.1">
    <property type="nucleotide sequence ID" value="NZ_RCZH01000013.1"/>
</dbReference>
<dbReference type="EMBL" id="RCZH01000013">
    <property type="protein sequence ID" value="TPG37566.1"/>
    <property type="molecule type" value="Genomic_DNA"/>
</dbReference>
<sequence length="133" mass="14531">MAYNNKGNNSNNKGYNNNQNQQKVKHSGAKTTKYYPKTGPNAGVEQYLTTGWRLSNKELISIKAVTTSKSKLSEKGWLGSIAVTFTNTKNGSQEFHWGTMQASTGKVVIDAMAFVMNPKAKNGGYAGTFVRSN</sequence>
<feature type="region of interest" description="Disordered" evidence="1">
    <location>
        <begin position="1"/>
        <end position="37"/>
    </location>
</feature>
<evidence type="ECO:0000256" key="1">
    <source>
        <dbReference type="SAM" id="MobiDB-lite"/>
    </source>
</evidence>
<evidence type="ECO:0000313" key="3">
    <source>
        <dbReference type="Proteomes" id="UP000319700"/>
    </source>
</evidence>
<gene>
    <name evidence="2" type="ORF">EAH81_18930</name>
</gene>
<dbReference type="OrthoDB" id="1360000at2"/>
<keyword evidence="3" id="KW-1185">Reference proteome</keyword>
<name>A0A502EM55_9FLAO</name>
<organism evidence="2 3">
    <name type="scientific">Flavobacterium pectinovorum</name>
    <dbReference type="NCBI Taxonomy" id="29533"/>
    <lineage>
        <taxon>Bacteria</taxon>
        <taxon>Pseudomonadati</taxon>
        <taxon>Bacteroidota</taxon>
        <taxon>Flavobacteriia</taxon>
        <taxon>Flavobacteriales</taxon>
        <taxon>Flavobacteriaceae</taxon>
        <taxon>Flavobacterium</taxon>
    </lineage>
</organism>
<comment type="caution">
    <text evidence="2">The sequence shown here is derived from an EMBL/GenBank/DDBJ whole genome shotgun (WGS) entry which is preliminary data.</text>
</comment>
<feature type="compositionally biased region" description="Low complexity" evidence="1">
    <location>
        <begin position="1"/>
        <end position="22"/>
    </location>
</feature>
<reference evidence="2 3" key="1">
    <citation type="journal article" date="2019" name="Environ. Microbiol.">
        <title>Species interactions and distinct microbial communities in high Arctic permafrost affected cryosols are associated with the CH4 and CO2 gas fluxes.</title>
        <authorList>
            <person name="Altshuler I."/>
            <person name="Hamel J."/>
            <person name="Turney S."/>
            <person name="Magnuson E."/>
            <person name="Levesque R."/>
            <person name="Greer C."/>
            <person name="Whyte L.G."/>
        </authorList>
    </citation>
    <scope>NUCLEOTIDE SEQUENCE [LARGE SCALE GENOMIC DNA]</scope>
    <source>
        <strain evidence="2 3">42</strain>
    </source>
</reference>
<dbReference type="AlphaFoldDB" id="A0A502EM55"/>
<accession>A0A502EM55</accession>
<evidence type="ECO:0000313" key="2">
    <source>
        <dbReference type="EMBL" id="TPG37566.1"/>
    </source>
</evidence>
<protein>
    <submittedName>
        <fullName evidence="2">Uncharacterized protein</fullName>
    </submittedName>
</protein>
<proteinExistence type="predicted"/>
<dbReference type="Proteomes" id="UP000319700">
    <property type="component" value="Unassembled WGS sequence"/>
</dbReference>